<evidence type="ECO:0000256" key="4">
    <source>
        <dbReference type="ARBA" id="ARBA00022722"/>
    </source>
</evidence>
<keyword evidence="11" id="KW-1185">Reference proteome</keyword>
<feature type="compositionally biased region" description="Acidic residues" evidence="8">
    <location>
        <begin position="227"/>
        <end position="248"/>
    </location>
</feature>
<evidence type="ECO:0000256" key="2">
    <source>
        <dbReference type="ARBA" id="ARBA00004123"/>
    </source>
</evidence>
<dbReference type="GO" id="GO:0004518">
    <property type="term" value="F:nuclease activity"/>
    <property type="evidence" value="ECO:0007669"/>
    <property type="project" value="UniProtKB-KW"/>
</dbReference>
<feature type="region of interest" description="Disordered" evidence="8">
    <location>
        <begin position="213"/>
        <end position="262"/>
    </location>
</feature>
<sequence>MFVCVCGRCLIIFGSNIHGVSQPTVSRCLSQVCGALASLKNIYIKFPMTNEELATKKTDFRRKFNMPSIIGAIDCTHIRIKKVAGDYAQLYINRKGFYSINVQVICDANCHILHEQFENGSINGILLGDSGYACTPYMLTTILNLQNDMERQYNYTHIRARNTIERLFGQIKQRFRCLLRGMTISLENAKVAIVALSLLHNMKLHFKKHLNINNINPNDNNNSSTEDSSEDDDYNEESESASSADEDNYNVVQINQNRVVNK</sequence>
<feature type="domain" description="DDE Tnp4" evidence="9">
    <location>
        <begin position="124"/>
        <end position="201"/>
    </location>
</feature>
<comment type="caution">
    <text evidence="10">The sequence shown here is derived from an EMBL/GenBank/DDBJ whole genome shotgun (WGS) entry which is preliminary data.</text>
</comment>
<proteinExistence type="inferred from homology"/>
<comment type="cofactor">
    <cofactor evidence="1">
        <name>a divalent metal cation</name>
        <dbReference type="ChEBI" id="CHEBI:60240"/>
    </cofactor>
</comment>
<dbReference type="AlphaFoldDB" id="A0A6G0TKC9"/>
<dbReference type="OrthoDB" id="6614670at2759"/>
<evidence type="ECO:0000313" key="10">
    <source>
        <dbReference type="EMBL" id="KAE9533349.1"/>
    </source>
</evidence>
<organism evidence="10 11">
    <name type="scientific">Aphis glycines</name>
    <name type="common">Soybean aphid</name>
    <dbReference type="NCBI Taxonomy" id="307491"/>
    <lineage>
        <taxon>Eukaryota</taxon>
        <taxon>Metazoa</taxon>
        <taxon>Ecdysozoa</taxon>
        <taxon>Arthropoda</taxon>
        <taxon>Hexapoda</taxon>
        <taxon>Insecta</taxon>
        <taxon>Pterygota</taxon>
        <taxon>Neoptera</taxon>
        <taxon>Paraneoptera</taxon>
        <taxon>Hemiptera</taxon>
        <taxon>Sternorrhyncha</taxon>
        <taxon>Aphidomorpha</taxon>
        <taxon>Aphidoidea</taxon>
        <taxon>Aphididae</taxon>
        <taxon>Aphidini</taxon>
        <taxon>Aphis</taxon>
        <taxon>Aphis</taxon>
    </lineage>
</organism>
<feature type="compositionally biased region" description="Low complexity" evidence="8">
    <location>
        <begin position="213"/>
        <end position="226"/>
    </location>
</feature>
<keyword evidence="6" id="KW-0378">Hydrolase</keyword>
<evidence type="ECO:0000259" key="9">
    <source>
        <dbReference type="Pfam" id="PF13359"/>
    </source>
</evidence>
<keyword evidence="4" id="KW-0540">Nuclease</keyword>
<feature type="domain" description="DDE Tnp4" evidence="9">
    <location>
        <begin position="73"/>
        <end position="114"/>
    </location>
</feature>
<dbReference type="PANTHER" id="PTHR22930:SF85">
    <property type="entry name" value="GH03217P-RELATED"/>
    <property type="match status" value="1"/>
</dbReference>
<evidence type="ECO:0000256" key="5">
    <source>
        <dbReference type="ARBA" id="ARBA00022723"/>
    </source>
</evidence>
<evidence type="ECO:0000256" key="3">
    <source>
        <dbReference type="ARBA" id="ARBA00006958"/>
    </source>
</evidence>
<dbReference type="InterPro" id="IPR045249">
    <property type="entry name" value="HARBI1-like"/>
</dbReference>
<reference evidence="10 11" key="1">
    <citation type="submission" date="2019-08" db="EMBL/GenBank/DDBJ databases">
        <title>The genome of the soybean aphid Biotype 1, its phylome, world population structure and adaptation to the North American continent.</title>
        <authorList>
            <person name="Giordano R."/>
            <person name="Donthu R.K."/>
            <person name="Hernandez A.G."/>
            <person name="Wright C.L."/>
            <person name="Zimin A.V."/>
        </authorList>
    </citation>
    <scope>NUCLEOTIDE SEQUENCE [LARGE SCALE GENOMIC DNA]</scope>
    <source>
        <tissue evidence="10">Whole aphids</tissue>
    </source>
</reference>
<dbReference type="Proteomes" id="UP000475862">
    <property type="component" value="Unassembled WGS sequence"/>
</dbReference>
<comment type="similarity">
    <text evidence="3">Belongs to the HARBI1 family.</text>
</comment>
<evidence type="ECO:0000256" key="7">
    <source>
        <dbReference type="ARBA" id="ARBA00023242"/>
    </source>
</evidence>
<comment type="subcellular location">
    <subcellularLocation>
        <location evidence="2">Nucleus</location>
    </subcellularLocation>
</comment>
<dbReference type="InterPro" id="IPR027806">
    <property type="entry name" value="HARBI1_dom"/>
</dbReference>
<evidence type="ECO:0000256" key="6">
    <source>
        <dbReference type="ARBA" id="ARBA00022801"/>
    </source>
</evidence>
<dbReference type="GO" id="GO:0016787">
    <property type="term" value="F:hydrolase activity"/>
    <property type="evidence" value="ECO:0007669"/>
    <property type="project" value="UniProtKB-KW"/>
</dbReference>
<keyword evidence="5" id="KW-0479">Metal-binding</keyword>
<dbReference type="GO" id="GO:0005634">
    <property type="term" value="C:nucleus"/>
    <property type="evidence" value="ECO:0007669"/>
    <property type="project" value="UniProtKB-SubCell"/>
</dbReference>
<evidence type="ECO:0000256" key="1">
    <source>
        <dbReference type="ARBA" id="ARBA00001968"/>
    </source>
</evidence>
<protein>
    <recommendedName>
        <fullName evidence="9">DDE Tnp4 domain-containing protein</fullName>
    </recommendedName>
</protein>
<feature type="compositionally biased region" description="Low complexity" evidence="8">
    <location>
        <begin position="249"/>
        <end position="262"/>
    </location>
</feature>
<evidence type="ECO:0000313" key="11">
    <source>
        <dbReference type="Proteomes" id="UP000475862"/>
    </source>
</evidence>
<name>A0A6G0TKC9_APHGL</name>
<keyword evidence="7" id="KW-0539">Nucleus</keyword>
<dbReference type="Pfam" id="PF13359">
    <property type="entry name" value="DDE_Tnp_4"/>
    <property type="match status" value="2"/>
</dbReference>
<dbReference type="EMBL" id="VYZN01000035">
    <property type="protein sequence ID" value="KAE9533349.1"/>
    <property type="molecule type" value="Genomic_DNA"/>
</dbReference>
<accession>A0A6G0TKC9</accession>
<dbReference type="GO" id="GO:0046872">
    <property type="term" value="F:metal ion binding"/>
    <property type="evidence" value="ECO:0007669"/>
    <property type="project" value="UniProtKB-KW"/>
</dbReference>
<gene>
    <name evidence="10" type="ORF">AGLY_009252</name>
</gene>
<dbReference type="PANTHER" id="PTHR22930">
    <property type="match status" value="1"/>
</dbReference>
<evidence type="ECO:0000256" key="8">
    <source>
        <dbReference type="SAM" id="MobiDB-lite"/>
    </source>
</evidence>